<evidence type="ECO:0000256" key="6">
    <source>
        <dbReference type="ARBA" id="ARBA00023136"/>
    </source>
</evidence>
<comment type="similarity">
    <text evidence="2">Belongs to the EamA transporter family.</text>
</comment>
<feature type="transmembrane region" description="Helical" evidence="8">
    <location>
        <begin position="155"/>
        <end position="175"/>
    </location>
</feature>
<evidence type="ECO:0000256" key="1">
    <source>
        <dbReference type="ARBA" id="ARBA00004651"/>
    </source>
</evidence>
<feature type="transmembrane region" description="Helical" evidence="8">
    <location>
        <begin position="278"/>
        <end position="294"/>
    </location>
</feature>
<dbReference type="PANTHER" id="PTHR32322:SF18">
    <property type="entry name" value="S-ADENOSYLMETHIONINE_S-ADENOSYLHOMOCYSTEINE TRANSPORTER"/>
    <property type="match status" value="1"/>
</dbReference>
<evidence type="ECO:0000256" key="3">
    <source>
        <dbReference type="ARBA" id="ARBA00022475"/>
    </source>
</evidence>
<evidence type="ECO:0000259" key="9">
    <source>
        <dbReference type="Pfam" id="PF00892"/>
    </source>
</evidence>
<feature type="transmembrane region" description="Helical" evidence="8">
    <location>
        <begin position="131"/>
        <end position="149"/>
    </location>
</feature>
<keyword evidence="4 8" id="KW-0812">Transmembrane</keyword>
<evidence type="ECO:0000256" key="4">
    <source>
        <dbReference type="ARBA" id="ARBA00022692"/>
    </source>
</evidence>
<feature type="transmembrane region" description="Helical" evidence="8">
    <location>
        <begin position="252"/>
        <end position="272"/>
    </location>
</feature>
<feature type="transmembrane region" description="Helical" evidence="8">
    <location>
        <begin position="43"/>
        <end position="61"/>
    </location>
</feature>
<proteinExistence type="inferred from homology"/>
<dbReference type="Pfam" id="PF00892">
    <property type="entry name" value="EamA"/>
    <property type="match status" value="2"/>
</dbReference>
<feature type="transmembrane region" description="Helical" evidence="8">
    <location>
        <begin position="221"/>
        <end position="245"/>
    </location>
</feature>
<feature type="region of interest" description="Disordered" evidence="7">
    <location>
        <begin position="304"/>
        <end position="331"/>
    </location>
</feature>
<comment type="subcellular location">
    <subcellularLocation>
        <location evidence="1">Cell membrane</location>
        <topology evidence="1">Multi-pass membrane protein</topology>
    </subcellularLocation>
</comment>
<feature type="transmembrane region" description="Helical" evidence="8">
    <location>
        <begin position="187"/>
        <end position="209"/>
    </location>
</feature>
<sequence>MEATALLKTPKWMLLVLLLIANLIWSGSFPATSIATNWMSPTLLSTVRLLIGGLVLFPFVVRARRRNREALSAVAVMKSAVLGVIGFTLPLTLETFGIHVSSPALGAVSIALEPLLTVFLTSVVYRQRLGVHKRLAMGIAAVGAYVIAGCPRPGFAGYMLGDILLLLAVLCYATYNSLSSRMTQNIPATAATSIMLLAGFVGCVPLWVLSGATIPHHVADGPLVALLYLSLLATAGAYLIWLFVLQDQDVSSAAISLYLQSIFGVLLSVLIVHTRPSWFFYTGAAMILAGLYLGKNEPRSIQEADRRNKDRLISPTRDSLVDDVPGEVTAE</sequence>
<evidence type="ECO:0000313" key="10">
    <source>
        <dbReference type="EMBL" id="WAH35900.1"/>
    </source>
</evidence>
<dbReference type="RefSeq" id="WP_268043190.1">
    <property type="nucleotide sequence ID" value="NZ_CP104064.1"/>
</dbReference>
<feature type="domain" description="EamA" evidence="9">
    <location>
        <begin position="15"/>
        <end position="147"/>
    </location>
</feature>
<protein>
    <submittedName>
        <fullName evidence="10">DMT family transporter</fullName>
    </submittedName>
</protein>
<dbReference type="PANTHER" id="PTHR32322">
    <property type="entry name" value="INNER MEMBRANE TRANSPORTER"/>
    <property type="match status" value="1"/>
</dbReference>
<dbReference type="InterPro" id="IPR050638">
    <property type="entry name" value="AA-Vitamin_Transporters"/>
</dbReference>
<feature type="transmembrane region" description="Helical" evidence="8">
    <location>
        <begin position="73"/>
        <end position="93"/>
    </location>
</feature>
<organism evidence="10 11">
    <name type="scientific">Alicyclobacillus dauci</name>
    <dbReference type="NCBI Taxonomy" id="1475485"/>
    <lineage>
        <taxon>Bacteria</taxon>
        <taxon>Bacillati</taxon>
        <taxon>Bacillota</taxon>
        <taxon>Bacilli</taxon>
        <taxon>Bacillales</taxon>
        <taxon>Alicyclobacillaceae</taxon>
        <taxon>Alicyclobacillus</taxon>
    </lineage>
</organism>
<keyword evidence="3" id="KW-1003">Cell membrane</keyword>
<evidence type="ECO:0000256" key="2">
    <source>
        <dbReference type="ARBA" id="ARBA00007362"/>
    </source>
</evidence>
<gene>
    <name evidence="10" type="ORF">NZD86_16740</name>
</gene>
<evidence type="ECO:0000313" key="11">
    <source>
        <dbReference type="Proteomes" id="UP001164803"/>
    </source>
</evidence>
<name>A0ABY6Z1P2_9BACL</name>
<evidence type="ECO:0000256" key="5">
    <source>
        <dbReference type="ARBA" id="ARBA00022989"/>
    </source>
</evidence>
<keyword evidence="5 8" id="KW-1133">Transmembrane helix</keyword>
<dbReference type="InterPro" id="IPR037185">
    <property type="entry name" value="EmrE-like"/>
</dbReference>
<keyword evidence="6 8" id="KW-0472">Membrane</keyword>
<accession>A0ABY6Z1P2</accession>
<evidence type="ECO:0000256" key="7">
    <source>
        <dbReference type="SAM" id="MobiDB-lite"/>
    </source>
</evidence>
<keyword evidence="11" id="KW-1185">Reference proteome</keyword>
<evidence type="ECO:0000256" key="8">
    <source>
        <dbReference type="SAM" id="Phobius"/>
    </source>
</evidence>
<dbReference type="InterPro" id="IPR000620">
    <property type="entry name" value="EamA_dom"/>
</dbReference>
<dbReference type="Proteomes" id="UP001164803">
    <property type="component" value="Chromosome"/>
</dbReference>
<dbReference type="SUPFAM" id="SSF103481">
    <property type="entry name" value="Multidrug resistance efflux transporter EmrE"/>
    <property type="match status" value="2"/>
</dbReference>
<reference evidence="10" key="1">
    <citation type="submission" date="2022-08" db="EMBL/GenBank/DDBJ databases">
        <title>Alicyclobacillus dauci DSM2870, complete genome.</title>
        <authorList>
            <person name="Wang Q."/>
            <person name="Cai R."/>
            <person name="Wang Z."/>
        </authorList>
    </citation>
    <scope>NUCLEOTIDE SEQUENCE</scope>
    <source>
        <strain evidence="10">DSM 28700</strain>
    </source>
</reference>
<dbReference type="EMBL" id="CP104064">
    <property type="protein sequence ID" value="WAH35900.1"/>
    <property type="molecule type" value="Genomic_DNA"/>
</dbReference>
<feature type="transmembrane region" description="Helical" evidence="8">
    <location>
        <begin position="105"/>
        <end position="124"/>
    </location>
</feature>
<feature type="domain" description="EamA" evidence="9">
    <location>
        <begin position="160"/>
        <end position="293"/>
    </location>
</feature>